<keyword evidence="4" id="KW-0630">Potassium</keyword>
<evidence type="ECO:0000259" key="7">
    <source>
        <dbReference type="PROSITE" id="PS51201"/>
    </source>
</evidence>
<dbReference type="PROSITE" id="PS51202">
    <property type="entry name" value="RCK_C"/>
    <property type="match status" value="2"/>
</dbReference>
<evidence type="ECO:0000259" key="8">
    <source>
        <dbReference type="PROSITE" id="PS51202"/>
    </source>
</evidence>
<dbReference type="AlphaFoldDB" id="A0AA43UD28"/>
<evidence type="ECO:0000313" key="10">
    <source>
        <dbReference type="Proteomes" id="UP001171751"/>
    </source>
</evidence>
<dbReference type="PANTHER" id="PTHR43833:SF5">
    <property type="entry name" value="TRK SYSTEM POTASSIUM UPTAKE PROTEIN TRKA"/>
    <property type="match status" value="1"/>
</dbReference>
<dbReference type="Proteomes" id="UP001171751">
    <property type="component" value="Unassembled WGS sequence"/>
</dbReference>
<name>A0AA43UD28_9LACT</name>
<evidence type="ECO:0000256" key="3">
    <source>
        <dbReference type="ARBA" id="ARBA00022538"/>
    </source>
</evidence>
<evidence type="ECO:0000256" key="4">
    <source>
        <dbReference type="ARBA" id="ARBA00022958"/>
    </source>
</evidence>
<dbReference type="PRINTS" id="PR00335">
    <property type="entry name" value="KUPTAKETRKA"/>
</dbReference>
<dbReference type="NCBIfam" id="NF007039">
    <property type="entry name" value="PRK09496.3-2"/>
    <property type="match status" value="1"/>
</dbReference>
<proteinExistence type="predicted"/>
<evidence type="ECO:0000256" key="1">
    <source>
        <dbReference type="ARBA" id="ARBA00017378"/>
    </source>
</evidence>
<dbReference type="InterPro" id="IPR036291">
    <property type="entry name" value="NAD(P)-bd_dom_sf"/>
</dbReference>
<evidence type="ECO:0000256" key="2">
    <source>
        <dbReference type="ARBA" id="ARBA00022448"/>
    </source>
</evidence>
<dbReference type="NCBIfam" id="NF007033">
    <property type="entry name" value="PRK09496.1-5"/>
    <property type="match status" value="1"/>
</dbReference>
<gene>
    <name evidence="9" type="primary">trkA</name>
    <name evidence="9" type="ORF">Q4F26_05145</name>
</gene>
<dbReference type="Gene3D" id="3.30.70.1450">
    <property type="entry name" value="Regulator of K+ conductance, C-terminal domain"/>
    <property type="match status" value="2"/>
</dbReference>
<accession>A0AA43UD28</accession>
<organism evidence="9 10">
    <name type="scientific">Atopococcus tabaci</name>
    <dbReference type="NCBI Taxonomy" id="269774"/>
    <lineage>
        <taxon>Bacteria</taxon>
        <taxon>Bacillati</taxon>
        <taxon>Bacillota</taxon>
        <taxon>Bacilli</taxon>
        <taxon>Lactobacillales</taxon>
        <taxon>Carnobacteriaceae</taxon>
        <taxon>Atopococcus</taxon>
    </lineage>
</organism>
<dbReference type="EMBL" id="JAUNQW010000022">
    <property type="protein sequence ID" value="MDO5457716.1"/>
    <property type="molecule type" value="Genomic_DNA"/>
</dbReference>
<evidence type="ECO:0000256" key="5">
    <source>
        <dbReference type="ARBA" id="ARBA00023027"/>
    </source>
</evidence>
<evidence type="ECO:0000313" key="9">
    <source>
        <dbReference type="EMBL" id="MDO5457716.1"/>
    </source>
</evidence>
<dbReference type="PANTHER" id="PTHR43833">
    <property type="entry name" value="POTASSIUM CHANNEL PROTEIN 2-RELATED-RELATED"/>
    <property type="match status" value="1"/>
</dbReference>
<dbReference type="InterPro" id="IPR050721">
    <property type="entry name" value="Trk_Ktr_HKT_K-transport"/>
</dbReference>
<dbReference type="SUPFAM" id="SSF51735">
    <property type="entry name" value="NAD(P)-binding Rossmann-fold domains"/>
    <property type="match status" value="2"/>
</dbReference>
<dbReference type="GO" id="GO:0015079">
    <property type="term" value="F:potassium ion transmembrane transporter activity"/>
    <property type="evidence" value="ECO:0007669"/>
    <property type="project" value="InterPro"/>
</dbReference>
<dbReference type="Gene3D" id="3.40.50.720">
    <property type="entry name" value="NAD(P)-binding Rossmann-like Domain"/>
    <property type="match status" value="2"/>
</dbReference>
<feature type="domain" description="RCK C-terminal" evidence="8">
    <location>
        <begin position="145"/>
        <end position="227"/>
    </location>
</feature>
<feature type="domain" description="RCK C-terminal" evidence="8">
    <location>
        <begin position="375"/>
        <end position="456"/>
    </location>
</feature>
<feature type="domain" description="RCK N-terminal" evidence="7">
    <location>
        <begin position="1"/>
        <end position="117"/>
    </location>
</feature>
<evidence type="ECO:0000256" key="6">
    <source>
        <dbReference type="ARBA" id="ARBA00023065"/>
    </source>
</evidence>
<keyword evidence="5" id="KW-0520">NAD</keyword>
<reference evidence="9" key="1">
    <citation type="submission" date="2023-07" db="EMBL/GenBank/DDBJ databases">
        <title>Between Cages and Wild: Unraveling the Impact of Captivity on Animal Microbiomes and Antimicrobial Resistance.</title>
        <authorList>
            <person name="Schmartz G.P."/>
            <person name="Rehner J."/>
            <person name="Schuff M.J."/>
            <person name="Becker S.L."/>
            <person name="Kravczyk M."/>
            <person name="Gurevich A."/>
            <person name="Francke R."/>
            <person name="Mueller R."/>
            <person name="Keller V."/>
            <person name="Keller A."/>
        </authorList>
    </citation>
    <scope>NUCLEOTIDE SEQUENCE</scope>
    <source>
        <strain evidence="9">S39M_St_73</strain>
    </source>
</reference>
<dbReference type="InterPro" id="IPR036721">
    <property type="entry name" value="RCK_C_sf"/>
</dbReference>
<dbReference type="GO" id="GO:0005886">
    <property type="term" value="C:plasma membrane"/>
    <property type="evidence" value="ECO:0007669"/>
    <property type="project" value="InterPro"/>
</dbReference>
<dbReference type="InterPro" id="IPR006036">
    <property type="entry name" value="K_uptake_TrkA"/>
</dbReference>
<sequence length="460" mass="50996">MNIVIAGGGVSGQTLAKELSDEGGDIVLIEQDPELLEKIIGRIDITGLAGNAASPKNLLEAGVKDADIYISVTSSDEINLISAIMARSIGAKFTVARVRNPDYTHNHMEHGQRDLSQDLGINMLINPEQVAAQDIAQMIKFPQANSVEYFSFNRVTLIELHVKESSPLNGMTLRRFGQTYKDVLLITITRRDAVLVPGGNASIEGGDNIFVIGSRPDVNSFYKKAGYRKERIHNSMIIGASDIAYYLIDYLNINHVDVKMVCQTYEEALKFSEDFPKAVIVHGDTSDQDFLKEERLGTYDSVISLSKYDEENILNSLYALSLDVDKVVAKVSNVSLLKILGELELHSIVTPKYIMTNRILKFVRSLTERSTSSVEALIRIADNNVEVMQFLVKDSSRIIGVPLQELNLQENTLVAFVSRKNELIIPRGPNSIQAGDHVIVATTLPHVEDIDDFLMDSEEE</sequence>
<protein>
    <recommendedName>
        <fullName evidence="1">Trk system potassium uptake protein TrkA</fullName>
    </recommendedName>
</protein>
<keyword evidence="3" id="KW-0633">Potassium transport</keyword>
<keyword evidence="10" id="KW-1185">Reference proteome</keyword>
<dbReference type="InterPro" id="IPR006037">
    <property type="entry name" value="RCK_C"/>
</dbReference>
<dbReference type="InterPro" id="IPR003148">
    <property type="entry name" value="RCK_N"/>
</dbReference>
<keyword evidence="6" id="KW-0406">Ion transport</keyword>
<dbReference type="SUPFAM" id="SSF116726">
    <property type="entry name" value="TrkA C-terminal domain-like"/>
    <property type="match status" value="2"/>
</dbReference>
<dbReference type="Pfam" id="PF02254">
    <property type="entry name" value="TrkA_N"/>
    <property type="match status" value="2"/>
</dbReference>
<dbReference type="Pfam" id="PF02080">
    <property type="entry name" value="TrkA_C"/>
    <property type="match status" value="2"/>
</dbReference>
<dbReference type="PROSITE" id="PS51201">
    <property type="entry name" value="RCK_N"/>
    <property type="match status" value="1"/>
</dbReference>
<keyword evidence="2" id="KW-0813">Transport</keyword>
<comment type="caution">
    <text evidence="9">The sequence shown here is derived from an EMBL/GenBank/DDBJ whole genome shotgun (WGS) entry which is preliminary data.</text>
</comment>